<gene>
    <name evidence="10" type="ORF">C4F51_15220</name>
</gene>
<dbReference type="InterPro" id="IPR004358">
    <property type="entry name" value="Sig_transdc_His_kin-like_C"/>
</dbReference>
<keyword evidence="7" id="KW-0472">Membrane</keyword>
<evidence type="ECO:0000256" key="8">
    <source>
        <dbReference type="SAM" id="SignalP"/>
    </source>
</evidence>
<dbReference type="InterPro" id="IPR005467">
    <property type="entry name" value="His_kinase_dom"/>
</dbReference>
<name>A0A928V9K0_9GAMM</name>
<feature type="transmembrane region" description="Helical" evidence="7">
    <location>
        <begin position="223"/>
        <end position="244"/>
    </location>
</feature>
<dbReference type="GO" id="GO:0004721">
    <property type="term" value="F:phosphoprotein phosphatase activity"/>
    <property type="evidence" value="ECO:0007669"/>
    <property type="project" value="TreeGrafter"/>
</dbReference>
<dbReference type="EC" id="2.7.13.3" evidence="2"/>
<feature type="domain" description="Histidine kinase" evidence="9">
    <location>
        <begin position="419"/>
        <end position="635"/>
    </location>
</feature>
<feature type="chain" id="PRO_5037480423" description="histidine kinase" evidence="8">
    <location>
        <begin position="27"/>
        <end position="637"/>
    </location>
</feature>
<dbReference type="GO" id="GO:0005886">
    <property type="term" value="C:plasma membrane"/>
    <property type="evidence" value="ECO:0007669"/>
    <property type="project" value="TreeGrafter"/>
</dbReference>
<dbReference type="InterPro" id="IPR011623">
    <property type="entry name" value="7TMR_DISM_rcpt_extracell_dom1"/>
</dbReference>
<dbReference type="CDD" id="cd00075">
    <property type="entry name" value="HATPase"/>
    <property type="match status" value="1"/>
</dbReference>
<keyword evidence="11" id="KW-1185">Reference proteome</keyword>
<evidence type="ECO:0000256" key="4">
    <source>
        <dbReference type="ARBA" id="ARBA00022679"/>
    </source>
</evidence>
<keyword evidence="6" id="KW-0902">Two-component regulatory system</keyword>
<protein>
    <recommendedName>
        <fullName evidence="2">histidine kinase</fullName>
        <ecNumber evidence="2">2.7.13.3</ecNumber>
    </recommendedName>
</protein>
<dbReference type="InterPro" id="IPR036890">
    <property type="entry name" value="HATPase_C_sf"/>
</dbReference>
<dbReference type="Gene3D" id="2.60.40.2380">
    <property type="match status" value="1"/>
</dbReference>
<dbReference type="AlphaFoldDB" id="A0A928V9K0"/>
<keyword evidence="8" id="KW-0732">Signal</keyword>
<dbReference type="SUPFAM" id="SSF55874">
    <property type="entry name" value="ATPase domain of HSP90 chaperone/DNA topoisomerase II/histidine kinase"/>
    <property type="match status" value="1"/>
</dbReference>
<evidence type="ECO:0000259" key="9">
    <source>
        <dbReference type="PROSITE" id="PS50109"/>
    </source>
</evidence>
<feature type="transmembrane region" description="Helical" evidence="7">
    <location>
        <begin position="259"/>
        <end position="278"/>
    </location>
</feature>
<keyword evidence="7" id="KW-0812">Transmembrane</keyword>
<dbReference type="CDD" id="cd00082">
    <property type="entry name" value="HisKA"/>
    <property type="match status" value="1"/>
</dbReference>
<dbReference type="RefSeq" id="WP_193911174.1">
    <property type="nucleotide sequence ID" value="NZ_PRDL01000001.1"/>
</dbReference>
<dbReference type="GO" id="GO:0016036">
    <property type="term" value="P:cellular response to phosphate starvation"/>
    <property type="evidence" value="ECO:0007669"/>
    <property type="project" value="TreeGrafter"/>
</dbReference>
<dbReference type="Pfam" id="PF07696">
    <property type="entry name" value="7TMR-DISMED2"/>
    <property type="match status" value="1"/>
</dbReference>
<dbReference type="SMART" id="SM00388">
    <property type="entry name" value="HisKA"/>
    <property type="match status" value="1"/>
</dbReference>
<sequence>MRESLARYGMFIISLTAFLLCHPVMAAAPVAVPDVRLSSLSLLPYTEIFVEKNDSMTTSLEELVAADQSGHSFFTWFEDHNFSFGYTPKVHWFRWTLQPNANTEGEWWLQISPTFLDSVDLYIPQANGEHRHLRMGDHVRPANRPMLARHFLAPLDLSSDSGGTYYLRVQTSSTLTLGLTLWDPQAYAYTLTFENMLYGLLFGLILAAMVVSLISGLWMRKTFYFAITAFLFFNGMMHFCINGYDQIFYDQNGNWPDRILACGIFASGAAGVSMSMVFIQPRNFFPRFSVMMWGIAIFSALGAVVSLLGAPLPSVAAIGGIVVLVSVLTLTLIMLKHRFVPSLLMLLLFGPGIVTLSFQMARNFSLLPMNFWTTHVWAFMTILQVPYIALVVMLHLRAQEKAFLSEQQKAKLHRELFSMVAHELRTPLAVVGSAITNIQLQTQDSHPELAPRFQRTHLGLARINALIDNALAEDRLLNRDMPLQLQTVSLKRMIEQVEDLRPVEAPHHLHLDFPEEDIYLDVDPQWFGHALINLLDNAIKYSPGGGLIVIQAECQPQHCQIQVIDHGIGIPEGETDRIFDKFYRTDNALKMEGTNGMGLGLFIVHTVVSRHNGQLQYRANPAGGAIFTIILPRKNGV</sequence>
<dbReference type="InterPro" id="IPR050351">
    <property type="entry name" value="BphY/WalK/GraS-like"/>
</dbReference>
<evidence type="ECO:0000313" key="11">
    <source>
        <dbReference type="Proteomes" id="UP000652567"/>
    </source>
</evidence>
<dbReference type="Proteomes" id="UP000652567">
    <property type="component" value="Unassembled WGS sequence"/>
</dbReference>
<dbReference type="Pfam" id="PF07695">
    <property type="entry name" value="7TMR-DISM_7TM"/>
    <property type="match status" value="1"/>
</dbReference>
<organism evidence="10 11">
    <name type="scientific">Cellvibrio polysaccharolyticus</name>
    <dbReference type="NCBI Taxonomy" id="2082724"/>
    <lineage>
        <taxon>Bacteria</taxon>
        <taxon>Pseudomonadati</taxon>
        <taxon>Pseudomonadota</taxon>
        <taxon>Gammaproteobacteria</taxon>
        <taxon>Cellvibrionales</taxon>
        <taxon>Cellvibrionaceae</taxon>
        <taxon>Cellvibrio</taxon>
    </lineage>
</organism>
<feature type="transmembrane region" description="Helical" evidence="7">
    <location>
        <begin position="376"/>
        <end position="396"/>
    </location>
</feature>
<dbReference type="SUPFAM" id="SSF47384">
    <property type="entry name" value="Homodimeric domain of signal transducing histidine kinase"/>
    <property type="match status" value="1"/>
</dbReference>
<comment type="catalytic activity">
    <reaction evidence="1">
        <text>ATP + protein L-histidine = ADP + protein N-phospho-L-histidine.</text>
        <dbReference type="EC" id="2.7.13.3"/>
    </reaction>
</comment>
<keyword evidence="4" id="KW-0808">Transferase</keyword>
<feature type="transmembrane region" description="Helical" evidence="7">
    <location>
        <begin position="342"/>
        <end position="361"/>
    </location>
</feature>
<keyword evidence="3" id="KW-0597">Phosphoprotein</keyword>
<evidence type="ECO:0000256" key="1">
    <source>
        <dbReference type="ARBA" id="ARBA00000085"/>
    </source>
</evidence>
<dbReference type="PANTHER" id="PTHR45453">
    <property type="entry name" value="PHOSPHATE REGULON SENSOR PROTEIN PHOR"/>
    <property type="match status" value="1"/>
</dbReference>
<feature type="transmembrane region" description="Helical" evidence="7">
    <location>
        <begin position="196"/>
        <end position="216"/>
    </location>
</feature>
<evidence type="ECO:0000313" key="10">
    <source>
        <dbReference type="EMBL" id="MBE8718534.1"/>
    </source>
</evidence>
<dbReference type="Gene3D" id="3.30.565.10">
    <property type="entry name" value="Histidine kinase-like ATPase, C-terminal domain"/>
    <property type="match status" value="1"/>
</dbReference>
<comment type="caution">
    <text evidence="10">The sequence shown here is derived from an EMBL/GenBank/DDBJ whole genome shotgun (WGS) entry which is preliminary data.</text>
</comment>
<dbReference type="SMART" id="SM00387">
    <property type="entry name" value="HATPase_c"/>
    <property type="match status" value="1"/>
</dbReference>
<evidence type="ECO:0000256" key="5">
    <source>
        <dbReference type="ARBA" id="ARBA00022777"/>
    </source>
</evidence>
<dbReference type="EMBL" id="PRDL01000001">
    <property type="protein sequence ID" value="MBE8718534.1"/>
    <property type="molecule type" value="Genomic_DNA"/>
</dbReference>
<reference evidence="10" key="1">
    <citation type="submission" date="2018-07" db="EMBL/GenBank/DDBJ databases">
        <title>Genome assembly of strain Ka43.</title>
        <authorList>
            <person name="Kukolya J."/>
            <person name="Nagy I."/>
            <person name="Horvath B."/>
            <person name="Toth A."/>
        </authorList>
    </citation>
    <scope>NUCLEOTIDE SEQUENCE</scope>
    <source>
        <strain evidence="10">KB43</strain>
    </source>
</reference>
<evidence type="ECO:0000256" key="3">
    <source>
        <dbReference type="ARBA" id="ARBA00022553"/>
    </source>
</evidence>
<keyword evidence="5" id="KW-0418">Kinase</keyword>
<dbReference type="PROSITE" id="PS50109">
    <property type="entry name" value="HIS_KIN"/>
    <property type="match status" value="1"/>
</dbReference>
<dbReference type="PANTHER" id="PTHR45453:SF1">
    <property type="entry name" value="PHOSPHATE REGULON SENSOR PROTEIN PHOR"/>
    <property type="match status" value="1"/>
</dbReference>
<keyword evidence="7" id="KW-1133">Transmembrane helix</keyword>
<dbReference type="GO" id="GO:0000155">
    <property type="term" value="F:phosphorelay sensor kinase activity"/>
    <property type="evidence" value="ECO:0007669"/>
    <property type="project" value="InterPro"/>
</dbReference>
<feature type="signal peptide" evidence="8">
    <location>
        <begin position="1"/>
        <end position="26"/>
    </location>
</feature>
<dbReference type="InterPro" id="IPR011622">
    <property type="entry name" value="7TMR_DISM_rcpt_extracell_dom2"/>
</dbReference>
<proteinExistence type="predicted"/>
<dbReference type="InterPro" id="IPR003661">
    <property type="entry name" value="HisK_dim/P_dom"/>
</dbReference>
<dbReference type="InterPro" id="IPR003594">
    <property type="entry name" value="HATPase_dom"/>
</dbReference>
<accession>A0A928V9K0</accession>
<feature type="transmembrane region" description="Helical" evidence="7">
    <location>
        <begin position="315"/>
        <end position="335"/>
    </location>
</feature>
<evidence type="ECO:0000256" key="2">
    <source>
        <dbReference type="ARBA" id="ARBA00012438"/>
    </source>
</evidence>
<feature type="transmembrane region" description="Helical" evidence="7">
    <location>
        <begin position="290"/>
        <end position="309"/>
    </location>
</feature>
<dbReference type="InterPro" id="IPR036097">
    <property type="entry name" value="HisK_dim/P_sf"/>
</dbReference>
<dbReference type="Pfam" id="PF02518">
    <property type="entry name" value="HATPase_c"/>
    <property type="match status" value="1"/>
</dbReference>
<evidence type="ECO:0000256" key="6">
    <source>
        <dbReference type="ARBA" id="ARBA00023012"/>
    </source>
</evidence>
<dbReference type="Gene3D" id="1.10.287.130">
    <property type="match status" value="1"/>
</dbReference>
<dbReference type="PRINTS" id="PR00344">
    <property type="entry name" value="BCTRLSENSOR"/>
</dbReference>
<evidence type="ECO:0000256" key="7">
    <source>
        <dbReference type="SAM" id="Phobius"/>
    </source>
</evidence>